<proteinExistence type="predicted"/>
<evidence type="ECO:0000256" key="1">
    <source>
        <dbReference type="SAM" id="Phobius"/>
    </source>
</evidence>
<comment type="caution">
    <text evidence="2">The sequence shown here is derived from an EMBL/GenBank/DDBJ whole genome shotgun (WGS) entry which is preliminary data.</text>
</comment>
<dbReference type="AlphaFoldDB" id="M3N4W1"/>
<keyword evidence="1" id="KW-1133">Transmembrane helix</keyword>
<keyword evidence="1" id="KW-0472">Membrane</keyword>
<name>M3N4W1_HELPX</name>
<gene>
    <name evidence="2" type="ORF">HMPREF1418_00889</name>
</gene>
<keyword evidence="1" id="KW-0812">Transmembrane</keyword>
<evidence type="ECO:0000313" key="2">
    <source>
        <dbReference type="EMBL" id="EMH23084.1"/>
    </source>
</evidence>
<protein>
    <submittedName>
        <fullName evidence="2">Uncharacterized protein</fullName>
    </submittedName>
</protein>
<evidence type="ECO:0000313" key="3">
    <source>
        <dbReference type="Proteomes" id="UP000012023"/>
    </source>
</evidence>
<dbReference type="Proteomes" id="UP000012023">
    <property type="component" value="Unassembled WGS sequence"/>
</dbReference>
<accession>M3N4W1</accession>
<sequence>MRSEIYRSFILRLISYLMGFRLIGLYDTIKHVAVFLHAV</sequence>
<feature type="transmembrane region" description="Helical" evidence="1">
    <location>
        <begin position="9"/>
        <end position="26"/>
    </location>
</feature>
<organism evidence="2 3">
    <name type="scientific">Helicobacter pylori GAM260BSi</name>
    <dbReference type="NCBI Taxonomy" id="1159046"/>
    <lineage>
        <taxon>Bacteria</taxon>
        <taxon>Pseudomonadati</taxon>
        <taxon>Campylobacterota</taxon>
        <taxon>Epsilonproteobacteria</taxon>
        <taxon>Campylobacterales</taxon>
        <taxon>Helicobacteraceae</taxon>
        <taxon>Helicobacter</taxon>
    </lineage>
</organism>
<dbReference type="EMBL" id="APDV01000057">
    <property type="protein sequence ID" value="EMH23084.1"/>
    <property type="molecule type" value="Genomic_DNA"/>
</dbReference>
<reference evidence="2 3" key="1">
    <citation type="submission" date="2012-11" db="EMBL/GenBank/DDBJ databases">
        <authorList>
            <person name="Weinstock G."/>
            <person name="Sodergren E."/>
            <person name="Lobos E.A."/>
            <person name="Fulton L."/>
            <person name="Fulton R."/>
            <person name="Courtney L."/>
            <person name="Fronick C."/>
            <person name="O'Laughlin M."/>
            <person name="Godfrey J."/>
            <person name="Wilson R.M."/>
            <person name="Miner T."/>
            <person name="Farmer C."/>
            <person name="Delehaunty K."/>
            <person name="Cordes M."/>
            <person name="Minx P."/>
            <person name="Tomlinson C."/>
            <person name="Chen J."/>
            <person name="Wollam A."/>
            <person name="Pepin K.H."/>
            <person name="Bhonagiri V."/>
            <person name="Zhang X."/>
            <person name="Suruliraj S."/>
            <person name="Antonio M."/>
            <person name="Secka O."/>
            <person name="Thomas J."/>
            <person name="Warren W."/>
            <person name="Mitreva M."/>
            <person name="Mardis E.R."/>
            <person name="Wilson R.K."/>
        </authorList>
    </citation>
    <scope>NUCLEOTIDE SEQUENCE [LARGE SCALE GENOMIC DNA]</scope>
    <source>
        <strain evidence="2 3">GAM260BSi</strain>
    </source>
</reference>
<dbReference type="HOGENOM" id="CLU_3310878_0_0_7"/>